<dbReference type="AlphaFoldDB" id="A0AAN6EW14"/>
<gene>
    <name evidence="1" type="ORF">HRR80_003790</name>
</gene>
<evidence type="ECO:0000313" key="2">
    <source>
        <dbReference type="Proteomes" id="UP001161757"/>
    </source>
</evidence>
<dbReference type="Proteomes" id="UP001161757">
    <property type="component" value="Unassembled WGS sequence"/>
</dbReference>
<dbReference type="EMBL" id="JAJGCB010000005">
    <property type="protein sequence ID" value="KAJ8992691.1"/>
    <property type="molecule type" value="Genomic_DNA"/>
</dbReference>
<organism evidence="1 2">
    <name type="scientific">Exophiala dermatitidis</name>
    <name type="common">Black yeast-like fungus</name>
    <name type="synonym">Wangiella dermatitidis</name>
    <dbReference type="NCBI Taxonomy" id="5970"/>
    <lineage>
        <taxon>Eukaryota</taxon>
        <taxon>Fungi</taxon>
        <taxon>Dikarya</taxon>
        <taxon>Ascomycota</taxon>
        <taxon>Pezizomycotina</taxon>
        <taxon>Eurotiomycetes</taxon>
        <taxon>Chaetothyriomycetidae</taxon>
        <taxon>Chaetothyriales</taxon>
        <taxon>Herpotrichiellaceae</taxon>
        <taxon>Exophiala</taxon>
    </lineage>
</organism>
<evidence type="ECO:0000313" key="1">
    <source>
        <dbReference type="EMBL" id="KAJ8992691.1"/>
    </source>
</evidence>
<proteinExistence type="predicted"/>
<sequence length="103" mass="11608">MLHLLCSACYRAVSSPDLTPDEGGKQRKGGKHDGTMIDINFCFVAHFLVVRQEKASNRFAYSVLVSRRQSINWVSSRLSYPAPLVSSFLCWVQCTEKVRKAGR</sequence>
<reference evidence="1" key="1">
    <citation type="submission" date="2023-01" db="EMBL/GenBank/DDBJ databases">
        <title>Exophiala dermititidis isolated from Cystic Fibrosis Patient.</title>
        <authorList>
            <person name="Kurbessoian T."/>
            <person name="Crocker A."/>
            <person name="Murante D."/>
            <person name="Hogan D.A."/>
            <person name="Stajich J.E."/>
        </authorList>
    </citation>
    <scope>NUCLEOTIDE SEQUENCE</scope>
    <source>
        <strain evidence="1">Ex8</strain>
    </source>
</reference>
<name>A0AAN6EW14_EXODE</name>
<comment type="caution">
    <text evidence="1">The sequence shown here is derived from an EMBL/GenBank/DDBJ whole genome shotgun (WGS) entry which is preliminary data.</text>
</comment>
<protein>
    <submittedName>
        <fullName evidence="1">Uncharacterized protein</fullName>
    </submittedName>
</protein>
<accession>A0AAN6EW14</accession>